<dbReference type="RefSeq" id="WP_141165430.1">
    <property type="nucleotide sequence ID" value="NZ_VHLH01000002.1"/>
</dbReference>
<keyword evidence="2" id="KW-0732">Signal</keyword>
<evidence type="ECO:0000313" key="4">
    <source>
        <dbReference type="Proteomes" id="UP000320314"/>
    </source>
</evidence>
<accession>A0A506UFY4</accession>
<reference evidence="3 4" key="1">
    <citation type="submission" date="2019-06" db="EMBL/GenBank/DDBJ databases">
        <authorList>
            <person name="Li M."/>
        </authorList>
    </citation>
    <scope>NUCLEOTIDE SEQUENCE [LARGE SCALE GENOMIC DNA]</scope>
    <source>
        <strain evidence="3 4">BGMRC6574</strain>
    </source>
</reference>
<feature type="region of interest" description="Disordered" evidence="1">
    <location>
        <begin position="120"/>
        <end position="169"/>
    </location>
</feature>
<protein>
    <recommendedName>
        <fullName evidence="5">DUF945 domain-containing protein</fullName>
    </recommendedName>
</protein>
<dbReference type="OrthoDB" id="7824623at2"/>
<feature type="signal peptide" evidence="2">
    <location>
        <begin position="1"/>
        <end position="25"/>
    </location>
</feature>
<name>A0A506UFY4_9HYPH</name>
<evidence type="ECO:0000256" key="2">
    <source>
        <dbReference type="SAM" id="SignalP"/>
    </source>
</evidence>
<organism evidence="3 4">
    <name type="scientific">Pararhizobium mangrovi</name>
    <dbReference type="NCBI Taxonomy" id="2590452"/>
    <lineage>
        <taxon>Bacteria</taxon>
        <taxon>Pseudomonadati</taxon>
        <taxon>Pseudomonadota</taxon>
        <taxon>Alphaproteobacteria</taxon>
        <taxon>Hyphomicrobiales</taxon>
        <taxon>Rhizobiaceae</taxon>
        <taxon>Rhizobium/Agrobacterium group</taxon>
        <taxon>Pararhizobium</taxon>
    </lineage>
</organism>
<dbReference type="Proteomes" id="UP000320314">
    <property type="component" value="Unassembled WGS sequence"/>
</dbReference>
<dbReference type="AlphaFoldDB" id="A0A506UFY4"/>
<evidence type="ECO:0008006" key="5">
    <source>
        <dbReference type="Google" id="ProtNLM"/>
    </source>
</evidence>
<feature type="chain" id="PRO_5021461075" description="DUF945 domain-containing protein" evidence="2">
    <location>
        <begin position="26"/>
        <end position="405"/>
    </location>
</feature>
<proteinExistence type="predicted"/>
<keyword evidence="4" id="KW-1185">Reference proteome</keyword>
<sequence length="405" mass="42459">MHAKPYVRAALAGTFLLGFASSALALDGKDFVTTLNAAYGRSGGTLDYSRLDTNGDTVILHDTALKLPSGPVPLGEVTFSGVEETDGGGYTVDTTRIPKIDRPVGAKGAVSVEDIQLDGLVVPPQGKGDDKNDDKGKNEGSGLFPSFTSSSTGDVRITRDGKPLVTSSGVKSTIEQAGKGYESSTDVEDLTIYLDNAGDSKLRRAAKAMGYDSVNGEMTMKGSWSPDGGKADLSKLALTLKNVGTLDLSLGFSGYTRDFIEQTRDLQAKAAANPDDKEAQKALGIGMLGLMQQLSFTGAKIRFDDDSLTNKVLSYIGKQQGVSGDQIAQAAKAMLPLALGKLKNPGFEKKVEKAVSTFLDDPKSLTIEADPEKPVSAPLIVGAAMASPQSLPDVLDVDVSANDKD</sequence>
<evidence type="ECO:0000313" key="3">
    <source>
        <dbReference type="EMBL" id="TPW32074.1"/>
    </source>
</evidence>
<dbReference type="EMBL" id="VHLH01000002">
    <property type="protein sequence ID" value="TPW32074.1"/>
    <property type="molecule type" value="Genomic_DNA"/>
</dbReference>
<comment type="caution">
    <text evidence="3">The sequence shown here is derived from an EMBL/GenBank/DDBJ whole genome shotgun (WGS) entry which is preliminary data.</text>
</comment>
<gene>
    <name evidence="3" type="ORF">FJU11_02505</name>
</gene>
<feature type="compositionally biased region" description="Basic and acidic residues" evidence="1">
    <location>
        <begin position="127"/>
        <end position="138"/>
    </location>
</feature>
<evidence type="ECO:0000256" key="1">
    <source>
        <dbReference type="SAM" id="MobiDB-lite"/>
    </source>
</evidence>